<dbReference type="Gene3D" id="3.40.630.30">
    <property type="match status" value="1"/>
</dbReference>
<keyword evidence="3" id="KW-1185">Reference proteome</keyword>
<evidence type="ECO:0000259" key="1">
    <source>
        <dbReference type="Pfam" id="PF13302"/>
    </source>
</evidence>
<accession>A0A941DGG5</accession>
<evidence type="ECO:0000313" key="2">
    <source>
        <dbReference type="EMBL" id="MBR7746447.1"/>
    </source>
</evidence>
<dbReference type="InterPro" id="IPR000182">
    <property type="entry name" value="GNAT_dom"/>
</dbReference>
<feature type="domain" description="N-acetyltransferase" evidence="1">
    <location>
        <begin position="15"/>
        <end position="152"/>
    </location>
</feature>
<dbReference type="AlphaFoldDB" id="A0A941DGG5"/>
<dbReference type="RefSeq" id="WP_212683799.1">
    <property type="nucleotide sequence ID" value="NZ_JAGSPM010000004.1"/>
</dbReference>
<dbReference type="SUPFAM" id="SSF55729">
    <property type="entry name" value="Acyl-CoA N-acyltransferases (Nat)"/>
    <property type="match status" value="1"/>
</dbReference>
<reference evidence="2 3" key="1">
    <citation type="submission" date="2021-04" db="EMBL/GenBank/DDBJ databases">
        <title>novel species isolated from subtropical streams in China.</title>
        <authorList>
            <person name="Lu H."/>
        </authorList>
    </citation>
    <scope>NUCLEOTIDE SEQUENCE [LARGE SCALE GENOMIC DNA]</scope>
    <source>
        <strain evidence="2 3">BYS107W</strain>
    </source>
</reference>
<dbReference type="PANTHER" id="PTHR43610">
    <property type="entry name" value="BLL6696 PROTEIN"/>
    <property type="match status" value="1"/>
</dbReference>
<evidence type="ECO:0000313" key="3">
    <source>
        <dbReference type="Proteomes" id="UP000680158"/>
    </source>
</evidence>
<dbReference type="Proteomes" id="UP000680158">
    <property type="component" value="Unassembled WGS sequence"/>
</dbReference>
<dbReference type="EMBL" id="JAGSPM010000004">
    <property type="protein sequence ID" value="MBR7746447.1"/>
    <property type="molecule type" value="Genomic_DNA"/>
</dbReference>
<gene>
    <name evidence="2" type="ORF">KDM92_07635</name>
</gene>
<protein>
    <submittedName>
        <fullName evidence="2">GNAT family N-acetyltransferase</fullName>
    </submittedName>
</protein>
<name>A0A941DGG5_9BURK</name>
<dbReference type="PANTHER" id="PTHR43610:SF1">
    <property type="entry name" value="N-ACETYLTRANSFERASE DOMAIN-CONTAINING PROTEIN"/>
    <property type="match status" value="1"/>
</dbReference>
<sequence>MSTHNHQLTGKFVALMPLQREHLSELAAAANDGKLWELFFTSVPAPGTMTSWFDKAMEQQEKGLAIPFTVFDQSRKNILGSTRYCNIDRANKRLEIGYTWYALSHQCSPINTECKLLLLTHAFEVLDCNAVEFRTDWFNQRSQKAIERLGAKRDGVLRSHMVLPDGRVRDTVVYSILKHEWPGVKANLQFKLSRDPSSSTNLSKS</sequence>
<proteinExistence type="predicted"/>
<dbReference type="Pfam" id="PF13302">
    <property type="entry name" value="Acetyltransf_3"/>
    <property type="match status" value="1"/>
</dbReference>
<dbReference type="InterPro" id="IPR016181">
    <property type="entry name" value="Acyl_CoA_acyltransferase"/>
</dbReference>
<dbReference type="GO" id="GO:0016747">
    <property type="term" value="F:acyltransferase activity, transferring groups other than amino-acyl groups"/>
    <property type="evidence" value="ECO:0007669"/>
    <property type="project" value="InterPro"/>
</dbReference>
<comment type="caution">
    <text evidence="2">The sequence shown here is derived from an EMBL/GenBank/DDBJ whole genome shotgun (WGS) entry which is preliminary data.</text>
</comment>
<organism evidence="2 3">
    <name type="scientific">Undibacterium baiyunense</name>
    <dbReference type="NCBI Taxonomy" id="2828731"/>
    <lineage>
        <taxon>Bacteria</taxon>
        <taxon>Pseudomonadati</taxon>
        <taxon>Pseudomonadota</taxon>
        <taxon>Betaproteobacteria</taxon>
        <taxon>Burkholderiales</taxon>
        <taxon>Oxalobacteraceae</taxon>
        <taxon>Undibacterium</taxon>
    </lineage>
</organism>